<organism evidence="1 2">
    <name type="scientific">Kosakonia calanthes</name>
    <dbReference type="NCBI Taxonomy" id="3139408"/>
    <lineage>
        <taxon>Bacteria</taxon>
        <taxon>Pseudomonadati</taxon>
        <taxon>Pseudomonadota</taxon>
        <taxon>Gammaproteobacteria</taxon>
        <taxon>Enterobacterales</taxon>
        <taxon>Enterobacteriaceae</taxon>
        <taxon>Kosakonia</taxon>
    </lineage>
</organism>
<reference evidence="1 2" key="1">
    <citation type="submission" date="2024-04" db="EMBL/GenBank/DDBJ databases">
        <title>Kosakonia calanthae sp. nov., a halophilic bacterium isolated from leaves of Calanthe tiplacata.</title>
        <authorList>
            <person name="Wu P."/>
        </authorList>
    </citation>
    <scope>NUCLEOTIDE SEQUENCE [LARGE SCALE GENOMIC DNA]</scope>
    <source>
        <strain evidence="1 2">BYX6</strain>
    </source>
</reference>
<protein>
    <submittedName>
        <fullName evidence="1">Imm50 family immunity protein</fullName>
    </submittedName>
</protein>
<keyword evidence="2" id="KW-1185">Reference proteome</keyword>
<dbReference type="Pfam" id="PF15594">
    <property type="entry name" value="Imm50"/>
    <property type="match status" value="1"/>
</dbReference>
<evidence type="ECO:0000313" key="1">
    <source>
        <dbReference type="EMBL" id="WZV98570.1"/>
    </source>
</evidence>
<proteinExistence type="predicted"/>
<evidence type="ECO:0000313" key="2">
    <source>
        <dbReference type="Proteomes" id="UP001466893"/>
    </source>
</evidence>
<name>A0ABZ3B5F4_9ENTR</name>
<dbReference type="InterPro" id="IPR028957">
    <property type="entry name" value="Imm50"/>
</dbReference>
<dbReference type="EMBL" id="CP151800">
    <property type="protein sequence ID" value="WZV98570.1"/>
    <property type="molecule type" value="Genomic_DNA"/>
</dbReference>
<gene>
    <name evidence="1" type="ORF">AAEY27_01335</name>
</gene>
<dbReference type="Proteomes" id="UP001466893">
    <property type="component" value="Chromosome"/>
</dbReference>
<sequence length="131" mass="15400">MWFDTAHGKEKIKFMFNNELALDNIEFESFQFYDQSKVRLCFNSRNIPSRVPEKWKINNFNGLSITLSFIGLIQFDMVGSRIGFECSPIIENTGDVIFAKIEDERKNFRLSLSAEVMVIDSIEPYLDQRWK</sequence>
<dbReference type="RefSeq" id="WP_342323172.1">
    <property type="nucleotide sequence ID" value="NZ_CP151800.1"/>
</dbReference>
<accession>A0ABZ3B5F4</accession>